<reference evidence="6" key="1">
    <citation type="submission" date="2023-03" db="EMBL/GenBank/DDBJ databases">
        <title>Massive genome expansion in bonnet fungi (Mycena s.s.) driven by repeated elements and novel gene families across ecological guilds.</title>
        <authorList>
            <consortium name="Lawrence Berkeley National Laboratory"/>
            <person name="Harder C.B."/>
            <person name="Miyauchi S."/>
            <person name="Viragh M."/>
            <person name="Kuo A."/>
            <person name="Thoen E."/>
            <person name="Andreopoulos B."/>
            <person name="Lu D."/>
            <person name="Skrede I."/>
            <person name="Drula E."/>
            <person name="Henrissat B."/>
            <person name="Morin E."/>
            <person name="Kohler A."/>
            <person name="Barry K."/>
            <person name="LaButti K."/>
            <person name="Morin E."/>
            <person name="Salamov A."/>
            <person name="Lipzen A."/>
            <person name="Mereny Z."/>
            <person name="Hegedus B."/>
            <person name="Baldrian P."/>
            <person name="Stursova M."/>
            <person name="Weitz H."/>
            <person name="Taylor A."/>
            <person name="Grigoriev I.V."/>
            <person name="Nagy L.G."/>
            <person name="Martin F."/>
            <person name="Kauserud H."/>
        </authorList>
    </citation>
    <scope>NUCLEOTIDE SEQUENCE</scope>
    <source>
        <strain evidence="6">9144</strain>
    </source>
</reference>
<organism evidence="6 7">
    <name type="scientific">Mycena pura</name>
    <dbReference type="NCBI Taxonomy" id="153505"/>
    <lineage>
        <taxon>Eukaryota</taxon>
        <taxon>Fungi</taxon>
        <taxon>Dikarya</taxon>
        <taxon>Basidiomycota</taxon>
        <taxon>Agaricomycotina</taxon>
        <taxon>Agaricomycetes</taxon>
        <taxon>Agaricomycetidae</taxon>
        <taxon>Agaricales</taxon>
        <taxon>Marasmiineae</taxon>
        <taxon>Mycenaceae</taxon>
        <taxon>Mycena</taxon>
    </lineage>
</organism>
<gene>
    <name evidence="6" type="ORF">GGX14DRAFT_532176</name>
</gene>
<sequence length="154" mass="17275">MPAEFLSEPLSLYSIPAVWVTLFAPMTLKFVTIQKLRGYNNVQPRANTSRVAADKNVPREVAARIERMEGAHLNGNENFPLWVAAILAANYAGLDNHTMNVTSIAYVCARVLYNYIYINNETSAQSWLRSLIFMGCTSLPMYLLFAAANKLRLV</sequence>
<evidence type="ECO:0000313" key="6">
    <source>
        <dbReference type="EMBL" id="KAJ7223536.1"/>
    </source>
</evidence>
<evidence type="ECO:0000256" key="1">
    <source>
        <dbReference type="ARBA" id="ARBA00004370"/>
    </source>
</evidence>
<protein>
    <submittedName>
        <fullName evidence="6">Uncharacterized protein</fullName>
    </submittedName>
</protein>
<keyword evidence="2 5" id="KW-0812">Transmembrane</keyword>
<dbReference type="PANTHER" id="PTHR35371">
    <property type="entry name" value="INNER MEMBRANE PROTEIN"/>
    <property type="match status" value="1"/>
</dbReference>
<evidence type="ECO:0000256" key="4">
    <source>
        <dbReference type="ARBA" id="ARBA00023136"/>
    </source>
</evidence>
<keyword evidence="3 5" id="KW-1133">Transmembrane helix</keyword>
<feature type="transmembrane region" description="Helical" evidence="5">
    <location>
        <begin position="12"/>
        <end position="31"/>
    </location>
</feature>
<comment type="subcellular location">
    <subcellularLocation>
        <location evidence="1">Membrane</location>
    </subcellularLocation>
</comment>
<dbReference type="AlphaFoldDB" id="A0AAD7E1F8"/>
<evidence type="ECO:0000256" key="5">
    <source>
        <dbReference type="SAM" id="Phobius"/>
    </source>
</evidence>
<dbReference type="Pfam" id="PF01124">
    <property type="entry name" value="MAPEG"/>
    <property type="match status" value="1"/>
</dbReference>
<dbReference type="SUPFAM" id="SSF161084">
    <property type="entry name" value="MAPEG domain-like"/>
    <property type="match status" value="1"/>
</dbReference>
<keyword evidence="4 5" id="KW-0472">Membrane</keyword>
<feature type="transmembrane region" description="Helical" evidence="5">
    <location>
        <begin position="127"/>
        <end position="148"/>
    </location>
</feature>
<name>A0AAD7E1F8_9AGAR</name>
<dbReference type="Gene3D" id="1.20.120.550">
    <property type="entry name" value="Membrane associated eicosanoid/glutathione metabolism-like domain"/>
    <property type="match status" value="1"/>
</dbReference>
<accession>A0AAD7E1F8</accession>
<dbReference type="InterPro" id="IPR001129">
    <property type="entry name" value="Membr-assoc_MAPEG"/>
</dbReference>
<dbReference type="Proteomes" id="UP001219525">
    <property type="component" value="Unassembled WGS sequence"/>
</dbReference>
<dbReference type="PANTHER" id="PTHR35371:SF1">
    <property type="entry name" value="BLR7753 PROTEIN"/>
    <property type="match status" value="1"/>
</dbReference>
<evidence type="ECO:0000256" key="2">
    <source>
        <dbReference type="ARBA" id="ARBA00022692"/>
    </source>
</evidence>
<dbReference type="EMBL" id="JARJCW010000006">
    <property type="protein sequence ID" value="KAJ7223536.1"/>
    <property type="molecule type" value="Genomic_DNA"/>
</dbReference>
<dbReference type="InterPro" id="IPR023352">
    <property type="entry name" value="MAPEG-like_dom_sf"/>
</dbReference>
<evidence type="ECO:0000256" key="3">
    <source>
        <dbReference type="ARBA" id="ARBA00022989"/>
    </source>
</evidence>
<comment type="caution">
    <text evidence="6">The sequence shown here is derived from an EMBL/GenBank/DDBJ whole genome shotgun (WGS) entry which is preliminary data.</text>
</comment>
<proteinExistence type="predicted"/>
<dbReference type="GO" id="GO:0016020">
    <property type="term" value="C:membrane"/>
    <property type="evidence" value="ECO:0007669"/>
    <property type="project" value="UniProtKB-SubCell"/>
</dbReference>
<keyword evidence="7" id="KW-1185">Reference proteome</keyword>
<evidence type="ECO:0000313" key="7">
    <source>
        <dbReference type="Proteomes" id="UP001219525"/>
    </source>
</evidence>